<feature type="chain" id="PRO_5026130499" evidence="1">
    <location>
        <begin position="20"/>
        <end position="301"/>
    </location>
</feature>
<organism evidence="3 4">
    <name type="scientific">Rasiella rasia</name>
    <dbReference type="NCBI Taxonomy" id="2744027"/>
    <lineage>
        <taxon>Bacteria</taxon>
        <taxon>Pseudomonadati</taxon>
        <taxon>Bacteroidota</taxon>
        <taxon>Flavobacteriia</taxon>
        <taxon>Flavobacteriales</taxon>
        <taxon>Flavobacteriaceae</taxon>
        <taxon>Rasiella</taxon>
    </lineage>
</organism>
<evidence type="ECO:0000256" key="1">
    <source>
        <dbReference type="SAM" id="SignalP"/>
    </source>
</evidence>
<feature type="signal peptide" evidence="1">
    <location>
        <begin position="1"/>
        <end position="19"/>
    </location>
</feature>
<keyword evidence="1" id="KW-0732">Signal</keyword>
<evidence type="ECO:0000259" key="2">
    <source>
        <dbReference type="Pfam" id="PF14771"/>
    </source>
</evidence>
<sequence>MKKITFLMFLVTISQVLVAQTSSITIFSEAGDPFYVLLNSVRQNESPSTNIRVDNLTNTHYTAEIVFANTSMPSIKKNMLMAVDVDGNWGDVTYKIKEKGNGKLVLRYFSFTPYQTEPLIPSDLTVIQYNTSPMPAIVTSTTTQTTTTTNGAGDNVNVDINVGGVSVGMDVSINDGVSGTSTTTTQTTTTTSSTIPNEVILVEEDCYAMRPADFRGALSSIESKTFSDSKLTLAKQIVKRNCLTANQILKITKLFDFESTRLDFAKYAFAFCYNPENYWKVNDAFEFESSIEELDEFISKH</sequence>
<gene>
    <name evidence="3" type="ORF">G5B37_10010</name>
</gene>
<evidence type="ECO:0000313" key="3">
    <source>
        <dbReference type="EMBL" id="QIE59887.1"/>
    </source>
</evidence>
<keyword evidence="4" id="KW-1185">Reference proteome</keyword>
<dbReference type="AlphaFoldDB" id="A0A6G6GMY7"/>
<evidence type="ECO:0000313" key="4">
    <source>
        <dbReference type="Proteomes" id="UP000505306"/>
    </source>
</evidence>
<dbReference type="InterPro" id="IPR028011">
    <property type="entry name" value="DUF4476"/>
</dbReference>
<reference evidence="3 4" key="1">
    <citation type="submission" date="2020-02" db="EMBL/GenBank/DDBJ databases">
        <title>Complete genome sequence of Flavobacteriaceae bacterium.</title>
        <authorList>
            <person name="Kim S.-J."/>
            <person name="Kim Y.-S."/>
            <person name="Kim K.-H."/>
        </authorList>
    </citation>
    <scope>NUCLEOTIDE SEQUENCE [LARGE SCALE GENOMIC DNA]</scope>
    <source>
        <strain evidence="3 4">RR4-40</strain>
    </source>
</reference>
<dbReference type="Pfam" id="PF14771">
    <property type="entry name" value="DUF4476"/>
    <property type="match status" value="1"/>
</dbReference>
<dbReference type="Proteomes" id="UP000505306">
    <property type="component" value="Chromosome"/>
</dbReference>
<accession>A0A6G6GMY7</accession>
<feature type="domain" description="DUF4476" evidence="2">
    <location>
        <begin position="209"/>
        <end position="298"/>
    </location>
</feature>
<proteinExistence type="predicted"/>
<dbReference type="KEGG" id="mgel:G5B37_10010"/>
<dbReference type="RefSeq" id="WP_164679899.1">
    <property type="nucleotide sequence ID" value="NZ_CP049057.1"/>
</dbReference>
<name>A0A6G6GMY7_9FLAO</name>
<dbReference type="EMBL" id="CP049057">
    <property type="protein sequence ID" value="QIE59887.1"/>
    <property type="molecule type" value="Genomic_DNA"/>
</dbReference>
<protein>
    <submittedName>
        <fullName evidence="3">DUF4476 domain-containing protein</fullName>
    </submittedName>
</protein>